<dbReference type="Pfam" id="PF00672">
    <property type="entry name" value="HAMP"/>
    <property type="match status" value="1"/>
</dbReference>
<dbReference type="PANTHER" id="PTHR43531:SF11">
    <property type="entry name" value="METHYL-ACCEPTING CHEMOTAXIS PROTEIN 3"/>
    <property type="match status" value="1"/>
</dbReference>
<comment type="caution">
    <text evidence="5">The sequence shown here is derived from an EMBL/GenBank/DDBJ whole genome shotgun (WGS) entry which is preliminary data.</text>
</comment>
<dbReference type="GO" id="GO:0006935">
    <property type="term" value="P:chemotaxis"/>
    <property type="evidence" value="ECO:0007669"/>
    <property type="project" value="UniProtKB-KW"/>
</dbReference>
<dbReference type="InterPro" id="IPR051310">
    <property type="entry name" value="MCP_chemotaxis"/>
</dbReference>
<feature type="transmembrane region" description="Helical" evidence="3">
    <location>
        <begin position="193"/>
        <end position="214"/>
    </location>
</feature>
<protein>
    <submittedName>
        <fullName evidence="5">Methyl-accepting chemotaxis protein</fullName>
    </submittedName>
</protein>
<reference evidence="5 6" key="1">
    <citation type="submission" date="2019-06" db="EMBL/GenBank/DDBJ databases">
        <title>YIM 131921 draft genome.</title>
        <authorList>
            <person name="Jiang L."/>
        </authorList>
    </citation>
    <scope>NUCLEOTIDE SEQUENCE [LARGE SCALE GENOMIC DNA]</scope>
    <source>
        <strain evidence="5 6">YIM 131921</strain>
    </source>
</reference>
<sequence>MRLTLKLKLIAVFSVLVLALIGVAAFGILELRDYNLQVSRITEVYTPAQGLLLNADRDAQQALVAERSLLTLAPGSEEFDAQLASHGENVEQISERMEKYAALVDADWSRGMMEQFWPEFAAWTEASGTLVQDLSSAVTDQQQQALASRSISDLNATFDAMRDVIDSLDEELEGVINQEALEAAASYQSGRSLLTVLAAGASVVGIAGAAWLTVTISRGLSQAMAVSQRVAGGDLTETAVVRGRDEVADLLTSQNEMILKLRAIVTEVSGGAGQVSSGS</sequence>
<feature type="domain" description="HAMP" evidence="4">
    <location>
        <begin position="214"/>
        <end position="266"/>
    </location>
</feature>
<dbReference type="SMART" id="SM00304">
    <property type="entry name" value="HAMP"/>
    <property type="match status" value="1"/>
</dbReference>
<dbReference type="GO" id="GO:0004888">
    <property type="term" value="F:transmembrane signaling receptor activity"/>
    <property type="evidence" value="ECO:0007669"/>
    <property type="project" value="TreeGrafter"/>
</dbReference>
<evidence type="ECO:0000313" key="5">
    <source>
        <dbReference type="EMBL" id="TNC42509.1"/>
    </source>
</evidence>
<dbReference type="PANTHER" id="PTHR43531">
    <property type="entry name" value="PROTEIN ICFG"/>
    <property type="match status" value="1"/>
</dbReference>
<evidence type="ECO:0000259" key="4">
    <source>
        <dbReference type="PROSITE" id="PS50885"/>
    </source>
</evidence>
<gene>
    <name evidence="5" type="ORF">FHG66_21340</name>
</gene>
<keyword evidence="3" id="KW-0472">Membrane</keyword>
<keyword evidence="3" id="KW-0812">Transmembrane</keyword>
<dbReference type="EMBL" id="VDFU01000093">
    <property type="protein sequence ID" value="TNC42509.1"/>
    <property type="molecule type" value="Genomic_DNA"/>
</dbReference>
<dbReference type="RefSeq" id="WP_139079156.1">
    <property type="nucleotide sequence ID" value="NZ_VDFU01000093.1"/>
</dbReference>
<proteinExistence type="inferred from homology"/>
<feature type="non-terminal residue" evidence="5">
    <location>
        <position position="279"/>
    </location>
</feature>
<organism evidence="5 6">
    <name type="scientific">Rubellimicrobium rubrum</name>
    <dbReference type="NCBI Taxonomy" id="2585369"/>
    <lineage>
        <taxon>Bacteria</taxon>
        <taxon>Pseudomonadati</taxon>
        <taxon>Pseudomonadota</taxon>
        <taxon>Alphaproteobacteria</taxon>
        <taxon>Rhodobacterales</taxon>
        <taxon>Roseobacteraceae</taxon>
        <taxon>Rubellimicrobium</taxon>
    </lineage>
</organism>
<dbReference type="OrthoDB" id="9765776at2"/>
<evidence type="ECO:0000256" key="1">
    <source>
        <dbReference type="ARBA" id="ARBA00022500"/>
    </source>
</evidence>
<keyword evidence="6" id="KW-1185">Reference proteome</keyword>
<evidence type="ECO:0000256" key="2">
    <source>
        <dbReference type="ARBA" id="ARBA00029447"/>
    </source>
</evidence>
<dbReference type="CDD" id="cd06225">
    <property type="entry name" value="HAMP"/>
    <property type="match status" value="1"/>
</dbReference>
<dbReference type="GO" id="GO:0005886">
    <property type="term" value="C:plasma membrane"/>
    <property type="evidence" value="ECO:0007669"/>
    <property type="project" value="TreeGrafter"/>
</dbReference>
<dbReference type="Proteomes" id="UP000305887">
    <property type="component" value="Unassembled WGS sequence"/>
</dbReference>
<evidence type="ECO:0000313" key="6">
    <source>
        <dbReference type="Proteomes" id="UP000305887"/>
    </source>
</evidence>
<keyword evidence="3" id="KW-1133">Transmembrane helix</keyword>
<keyword evidence="1" id="KW-0145">Chemotaxis</keyword>
<evidence type="ECO:0000256" key="3">
    <source>
        <dbReference type="SAM" id="Phobius"/>
    </source>
</evidence>
<dbReference type="InterPro" id="IPR003660">
    <property type="entry name" value="HAMP_dom"/>
</dbReference>
<dbReference type="GO" id="GO:0007165">
    <property type="term" value="P:signal transduction"/>
    <property type="evidence" value="ECO:0007669"/>
    <property type="project" value="InterPro"/>
</dbReference>
<dbReference type="Gene3D" id="6.10.340.10">
    <property type="match status" value="1"/>
</dbReference>
<accession>A0A5C4MFB2</accession>
<dbReference type="PROSITE" id="PS50885">
    <property type="entry name" value="HAMP"/>
    <property type="match status" value="1"/>
</dbReference>
<comment type="similarity">
    <text evidence="2">Belongs to the methyl-accepting chemotaxis (MCP) protein family.</text>
</comment>
<dbReference type="SUPFAM" id="SSF158472">
    <property type="entry name" value="HAMP domain-like"/>
    <property type="match status" value="1"/>
</dbReference>
<name>A0A5C4MFB2_9RHOB</name>
<dbReference type="AlphaFoldDB" id="A0A5C4MFB2"/>